<evidence type="ECO:0000313" key="4">
    <source>
        <dbReference type="Proteomes" id="UP000076727"/>
    </source>
</evidence>
<feature type="chain" id="PRO_5007865972" description="Rho-GAP domain-containing protein" evidence="2">
    <location>
        <begin position="17"/>
        <end position="89"/>
    </location>
</feature>
<keyword evidence="4" id="KW-1185">Reference proteome</keyword>
<accession>A0A165RRV6</accession>
<feature type="compositionally biased region" description="Low complexity" evidence="1">
    <location>
        <begin position="45"/>
        <end position="55"/>
    </location>
</feature>
<evidence type="ECO:0000256" key="1">
    <source>
        <dbReference type="SAM" id="MobiDB-lite"/>
    </source>
</evidence>
<name>A0A165RRV6_9APHY</name>
<dbReference type="EMBL" id="KV429047">
    <property type="protein sequence ID" value="KZT71088.1"/>
    <property type="molecule type" value="Genomic_DNA"/>
</dbReference>
<dbReference type="AlphaFoldDB" id="A0A165RRV6"/>
<organism evidence="3 4">
    <name type="scientific">Daedalea quercina L-15889</name>
    <dbReference type="NCBI Taxonomy" id="1314783"/>
    <lineage>
        <taxon>Eukaryota</taxon>
        <taxon>Fungi</taxon>
        <taxon>Dikarya</taxon>
        <taxon>Basidiomycota</taxon>
        <taxon>Agaricomycotina</taxon>
        <taxon>Agaricomycetes</taxon>
        <taxon>Polyporales</taxon>
        <taxon>Fomitopsis</taxon>
    </lineage>
</organism>
<feature type="signal peptide" evidence="2">
    <location>
        <begin position="1"/>
        <end position="16"/>
    </location>
</feature>
<protein>
    <recommendedName>
        <fullName evidence="5">Rho-GAP domain-containing protein</fullName>
    </recommendedName>
</protein>
<reference evidence="3 4" key="1">
    <citation type="journal article" date="2016" name="Mol. Biol. Evol.">
        <title>Comparative Genomics of Early-Diverging Mushroom-Forming Fungi Provides Insights into the Origins of Lignocellulose Decay Capabilities.</title>
        <authorList>
            <person name="Nagy L.G."/>
            <person name="Riley R."/>
            <person name="Tritt A."/>
            <person name="Adam C."/>
            <person name="Daum C."/>
            <person name="Floudas D."/>
            <person name="Sun H."/>
            <person name="Yadav J.S."/>
            <person name="Pangilinan J."/>
            <person name="Larsson K.H."/>
            <person name="Matsuura K."/>
            <person name="Barry K."/>
            <person name="Labutti K."/>
            <person name="Kuo R."/>
            <person name="Ohm R.A."/>
            <person name="Bhattacharya S.S."/>
            <person name="Shirouzu T."/>
            <person name="Yoshinaga Y."/>
            <person name="Martin F.M."/>
            <person name="Grigoriev I.V."/>
            <person name="Hibbett D.S."/>
        </authorList>
    </citation>
    <scope>NUCLEOTIDE SEQUENCE [LARGE SCALE GENOMIC DNA]</scope>
    <source>
        <strain evidence="3 4">L-15889</strain>
    </source>
</reference>
<sequence length="89" mass="9935">MFNIALLAYLPTTVCLQRGATIVPLVHEVLYLAAHSDMFALLQQSTPAPSSSAESSAEHPTQRHSVPWTRRRAWCASLQISRAWELHLP</sequence>
<evidence type="ECO:0008006" key="5">
    <source>
        <dbReference type="Google" id="ProtNLM"/>
    </source>
</evidence>
<evidence type="ECO:0000313" key="3">
    <source>
        <dbReference type="EMBL" id="KZT71088.1"/>
    </source>
</evidence>
<dbReference type="Proteomes" id="UP000076727">
    <property type="component" value="Unassembled WGS sequence"/>
</dbReference>
<gene>
    <name evidence="3" type="ORF">DAEQUDRAFT_724443</name>
</gene>
<keyword evidence="2" id="KW-0732">Signal</keyword>
<feature type="region of interest" description="Disordered" evidence="1">
    <location>
        <begin position="45"/>
        <end position="67"/>
    </location>
</feature>
<evidence type="ECO:0000256" key="2">
    <source>
        <dbReference type="SAM" id="SignalP"/>
    </source>
</evidence>
<proteinExistence type="predicted"/>